<gene>
    <name evidence="2" type="ORF">AACH00_15605</name>
</gene>
<comment type="caution">
    <text evidence="2">The sequence shown here is derived from an EMBL/GenBank/DDBJ whole genome shotgun (WGS) entry which is preliminary data.</text>
</comment>
<reference evidence="2 3" key="1">
    <citation type="submission" date="2024-04" db="EMBL/GenBank/DDBJ databases">
        <title>Novel species of the genus Ideonella isolated from streams.</title>
        <authorList>
            <person name="Lu H."/>
        </authorList>
    </citation>
    <scope>NUCLEOTIDE SEQUENCE [LARGE SCALE GENOMIC DNA]</scope>
    <source>
        <strain evidence="2 3">LYT19W</strain>
    </source>
</reference>
<dbReference type="Proteomes" id="UP001379945">
    <property type="component" value="Unassembled WGS sequence"/>
</dbReference>
<protein>
    <submittedName>
        <fullName evidence="2">Uncharacterized protein</fullName>
    </submittedName>
</protein>
<dbReference type="EMBL" id="JBBUTI010000011">
    <property type="protein sequence ID" value="MEK8047787.1"/>
    <property type="molecule type" value="Genomic_DNA"/>
</dbReference>
<name>A0ABU9C7B4_9BURK</name>
<accession>A0ABU9C7B4</accession>
<proteinExistence type="predicted"/>
<feature type="coiled-coil region" evidence="1">
    <location>
        <begin position="15"/>
        <end position="42"/>
    </location>
</feature>
<organism evidence="2 3">
    <name type="scientific">Ideonella margarita</name>
    <dbReference type="NCBI Taxonomy" id="2984191"/>
    <lineage>
        <taxon>Bacteria</taxon>
        <taxon>Pseudomonadati</taxon>
        <taxon>Pseudomonadota</taxon>
        <taxon>Betaproteobacteria</taxon>
        <taxon>Burkholderiales</taxon>
        <taxon>Sphaerotilaceae</taxon>
        <taxon>Ideonella</taxon>
    </lineage>
</organism>
<evidence type="ECO:0000313" key="2">
    <source>
        <dbReference type="EMBL" id="MEK8047787.1"/>
    </source>
</evidence>
<keyword evidence="1" id="KW-0175">Coiled coil</keyword>
<keyword evidence="3" id="KW-1185">Reference proteome</keyword>
<evidence type="ECO:0000256" key="1">
    <source>
        <dbReference type="SAM" id="Coils"/>
    </source>
</evidence>
<sequence length="101" mass="11593">MSAVHGFRVEREDYTATLARQLAELNRQIDVLELRLKAASADTRECLAGELVLLRRQSGEAAEKYRELRATGDEGWDQVLAEMERLRGAFVRTFSYFKTQL</sequence>
<dbReference type="RefSeq" id="WP_341400096.1">
    <property type="nucleotide sequence ID" value="NZ_JBBUTI010000011.1"/>
</dbReference>
<evidence type="ECO:0000313" key="3">
    <source>
        <dbReference type="Proteomes" id="UP001379945"/>
    </source>
</evidence>